<reference evidence="2" key="1">
    <citation type="submission" date="2022-03" db="EMBL/GenBank/DDBJ databases">
        <title>Pseudomonas marianensis sp. nov., a marine bacterium isolated from deep-sea sediments of the Mariana Trench.</title>
        <authorList>
            <person name="Wei Y."/>
        </authorList>
    </citation>
    <scope>NUCLEOTIDE SEQUENCE</scope>
    <source>
        <strain evidence="2">PS1</strain>
    </source>
</reference>
<dbReference type="RefSeq" id="WP_243606662.1">
    <property type="nucleotide sequence ID" value="NZ_JALGRD010000008.1"/>
</dbReference>
<dbReference type="EMBL" id="JALGRD010000008">
    <property type="protein sequence ID" value="MCJ0974585.1"/>
    <property type="molecule type" value="Genomic_DNA"/>
</dbReference>
<dbReference type="InterPro" id="IPR008523">
    <property type="entry name" value="DUF805"/>
</dbReference>
<dbReference type="GO" id="GO:0005886">
    <property type="term" value="C:plasma membrane"/>
    <property type="evidence" value="ECO:0007669"/>
    <property type="project" value="TreeGrafter"/>
</dbReference>
<keyword evidence="3" id="KW-1185">Reference proteome</keyword>
<name>A0A9X2ATA4_9GAMM</name>
<keyword evidence="1" id="KW-1133">Transmembrane helix</keyword>
<dbReference type="Proteomes" id="UP001139682">
    <property type="component" value="Unassembled WGS sequence"/>
</dbReference>
<proteinExistence type="predicted"/>
<keyword evidence="1" id="KW-0472">Membrane</keyword>
<evidence type="ECO:0000313" key="3">
    <source>
        <dbReference type="Proteomes" id="UP001139682"/>
    </source>
</evidence>
<organism evidence="2 3">
    <name type="scientific">Stutzerimonas marianensis</name>
    <dbReference type="NCBI Taxonomy" id="2929513"/>
    <lineage>
        <taxon>Bacteria</taxon>
        <taxon>Pseudomonadati</taxon>
        <taxon>Pseudomonadota</taxon>
        <taxon>Gammaproteobacteria</taxon>
        <taxon>Pseudomonadales</taxon>
        <taxon>Pseudomonadaceae</taxon>
        <taxon>Stutzerimonas</taxon>
    </lineage>
</organism>
<dbReference type="AlphaFoldDB" id="A0A9X2ATA4"/>
<gene>
    <name evidence="2" type="ORF">MST27_14530</name>
</gene>
<feature type="transmembrane region" description="Helical" evidence="1">
    <location>
        <begin position="239"/>
        <end position="262"/>
    </location>
</feature>
<dbReference type="PANTHER" id="PTHR34980">
    <property type="entry name" value="INNER MEMBRANE PROTEIN-RELATED-RELATED"/>
    <property type="match status" value="1"/>
</dbReference>
<comment type="caution">
    <text evidence="2">The sequence shown here is derived from an EMBL/GenBank/DDBJ whole genome shotgun (WGS) entry which is preliminary data.</text>
</comment>
<sequence length="315" mass="33613">MISDQYKIVFDGELMPGMTTETVRANMARLFRTAPERLEKLFAGSPVAVKRSLTEAEADRYIRALATAGAKARKEPEAVTLALTIEPQETDIKPEATNELSCPKCGHRQTGTVQCNGCGIVFEKYRARLAREEAIRAGEGAGALKQFYAPPSADVAGASPEQGALRVFSFNGRIGRLRYLAWSLGLTAAACGCALIAALGFALSEVFGGLLLLLVALAYLVVSFQIGAQRLHDFGWSGWFLFLCFVPFVGSLFPLALLLVPGTQGANRFGPPQPPNSTAVKVLAALWLLVPVIGILAAIALPAYMQSLGLGQADL</sequence>
<dbReference type="Pfam" id="PF05656">
    <property type="entry name" value="DUF805"/>
    <property type="match status" value="1"/>
</dbReference>
<dbReference type="PANTHER" id="PTHR34980:SF3">
    <property type="entry name" value="BLR8105 PROTEIN"/>
    <property type="match status" value="1"/>
</dbReference>
<evidence type="ECO:0000313" key="2">
    <source>
        <dbReference type="EMBL" id="MCJ0974585.1"/>
    </source>
</evidence>
<protein>
    <submittedName>
        <fullName evidence="2">DUF805 domain-containing protein</fullName>
    </submittedName>
</protein>
<evidence type="ECO:0000256" key="1">
    <source>
        <dbReference type="SAM" id="Phobius"/>
    </source>
</evidence>
<feature type="transmembrane region" description="Helical" evidence="1">
    <location>
        <begin position="207"/>
        <end position="227"/>
    </location>
</feature>
<feature type="transmembrane region" description="Helical" evidence="1">
    <location>
        <begin position="179"/>
        <end position="201"/>
    </location>
</feature>
<keyword evidence="1" id="KW-0812">Transmembrane</keyword>
<accession>A0A9X2ATA4</accession>
<feature type="transmembrane region" description="Helical" evidence="1">
    <location>
        <begin position="282"/>
        <end position="305"/>
    </location>
</feature>